<dbReference type="EnsemblPlants" id="Ma04_t09010.1">
    <property type="protein sequence ID" value="Ma04_p09010.1"/>
    <property type="gene ID" value="Ma04_g09010"/>
</dbReference>
<evidence type="ECO:0000313" key="3">
    <source>
        <dbReference type="Proteomes" id="UP000012960"/>
    </source>
</evidence>
<dbReference type="EMBL" id="HG996469">
    <property type="protein sequence ID" value="CAG1841629.1"/>
    <property type="molecule type" value="Genomic_DNA"/>
</dbReference>
<gene>
    <name evidence="1" type="ORF">GSMUA_114240.1</name>
</gene>
<keyword evidence="3" id="KW-1185">Reference proteome</keyword>
<accession>A0A804IMN6</accession>
<evidence type="ECO:0000313" key="1">
    <source>
        <dbReference type="EMBL" id="CAG1841629.1"/>
    </source>
</evidence>
<reference evidence="2" key="2">
    <citation type="submission" date="2021-05" db="UniProtKB">
        <authorList>
            <consortium name="EnsemblPlants"/>
        </authorList>
    </citation>
    <scope>IDENTIFICATION</scope>
    <source>
        <strain evidence="2">subsp. malaccensis</strain>
    </source>
</reference>
<sequence length="64" mass="7373">MLQAFVSCSVNFSSCPQCLYTKEIDSLLEHIYTKYVSEVLPHQVFGMRNVDLLLYYYNLTDSAA</sequence>
<protein>
    <submittedName>
        <fullName evidence="1">(wild Malaysian banana) hypothetical protein</fullName>
    </submittedName>
</protein>
<organism evidence="2 3">
    <name type="scientific">Musa acuminata subsp. malaccensis</name>
    <name type="common">Wild banana</name>
    <name type="synonym">Musa malaccensis</name>
    <dbReference type="NCBI Taxonomy" id="214687"/>
    <lineage>
        <taxon>Eukaryota</taxon>
        <taxon>Viridiplantae</taxon>
        <taxon>Streptophyta</taxon>
        <taxon>Embryophyta</taxon>
        <taxon>Tracheophyta</taxon>
        <taxon>Spermatophyta</taxon>
        <taxon>Magnoliopsida</taxon>
        <taxon>Liliopsida</taxon>
        <taxon>Zingiberales</taxon>
        <taxon>Musaceae</taxon>
        <taxon>Musa</taxon>
    </lineage>
</organism>
<proteinExistence type="predicted"/>
<dbReference type="AlphaFoldDB" id="A0A804IMN6"/>
<reference evidence="1" key="1">
    <citation type="submission" date="2021-03" db="EMBL/GenBank/DDBJ databases">
        <authorList>
            <consortium name="Genoscope - CEA"/>
            <person name="William W."/>
        </authorList>
    </citation>
    <scope>NUCLEOTIDE SEQUENCE</scope>
    <source>
        <strain evidence="1">Doubled-haploid Pahang</strain>
    </source>
</reference>
<dbReference type="Proteomes" id="UP000012960">
    <property type="component" value="Unplaced"/>
</dbReference>
<name>A0A804IMN6_MUSAM</name>
<dbReference type="InParanoid" id="A0A804IMN6"/>
<evidence type="ECO:0000313" key="2">
    <source>
        <dbReference type="EnsemblPlants" id="Ma04_p09010.1"/>
    </source>
</evidence>
<dbReference type="Gramene" id="Ma04_t09010.1">
    <property type="protein sequence ID" value="Ma04_p09010.1"/>
    <property type="gene ID" value="Ma04_g09010"/>
</dbReference>